<proteinExistence type="predicted"/>
<keyword evidence="1" id="KW-0175">Coiled coil</keyword>
<evidence type="ECO:0000313" key="4">
    <source>
        <dbReference type="Proteomes" id="UP001163846"/>
    </source>
</evidence>
<evidence type="ECO:0000313" key="3">
    <source>
        <dbReference type="EMBL" id="KAJ3830851.1"/>
    </source>
</evidence>
<protein>
    <submittedName>
        <fullName evidence="3">Uncharacterized protein</fullName>
    </submittedName>
</protein>
<name>A0AA38U227_9AGAR</name>
<keyword evidence="4" id="KW-1185">Reference proteome</keyword>
<accession>A0AA38U227</accession>
<feature type="region of interest" description="Disordered" evidence="2">
    <location>
        <begin position="175"/>
        <end position="194"/>
    </location>
</feature>
<dbReference type="AlphaFoldDB" id="A0AA38U227"/>
<dbReference type="Proteomes" id="UP001163846">
    <property type="component" value="Unassembled WGS sequence"/>
</dbReference>
<dbReference type="EMBL" id="MU808135">
    <property type="protein sequence ID" value="KAJ3830851.1"/>
    <property type="molecule type" value="Genomic_DNA"/>
</dbReference>
<comment type="caution">
    <text evidence="3">The sequence shown here is derived from an EMBL/GenBank/DDBJ whole genome shotgun (WGS) entry which is preliminary data.</text>
</comment>
<evidence type="ECO:0000256" key="2">
    <source>
        <dbReference type="SAM" id="MobiDB-lite"/>
    </source>
</evidence>
<feature type="compositionally biased region" description="Polar residues" evidence="2">
    <location>
        <begin position="181"/>
        <end position="194"/>
    </location>
</feature>
<organism evidence="3 4">
    <name type="scientific">Lentinula raphanica</name>
    <dbReference type="NCBI Taxonomy" id="153919"/>
    <lineage>
        <taxon>Eukaryota</taxon>
        <taxon>Fungi</taxon>
        <taxon>Dikarya</taxon>
        <taxon>Basidiomycota</taxon>
        <taxon>Agaricomycotina</taxon>
        <taxon>Agaricomycetes</taxon>
        <taxon>Agaricomycetidae</taxon>
        <taxon>Agaricales</taxon>
        <taxon>Marasmiineae</taxon>
        <taxon>Omphalotaceae</taxon>
        <taxon>Lentinula</taxon>
    </lineage>
</organism>
<evidence type="ECO:0000256" key="1">
    <source>
        <dbReference type="SAM" id="Coils"/>
    </source>
</evidence>
<reference evidence="3" key="1">
    <citation type="submission" date="2022-08" db="EMBL/GenBank/DDBJ databases">
        <authorList>
            <consortium name="DOE Joint Genome Institute"/>
            <person name="Min B."/>
            <person name="Riley R."/>
            <person name="Sierra-Patev S."/>
            <person name="Naranjo-Ortiz M."/>
            <person name="Looney B."/>
            <person name="Konkel Z."/>
            <person name="Slot J.C."/>
            <person name="Sakamoto Y."/>
            <person name="Steenwyk J.L."/>
            <person name="Rokas A."/>
            <person name="Carro J."/>
            <person name="Camarero S."/>
            <person name="Ferreira P."/>
            <person name="Molpeceres G."/>
            <person name="Ruiz-Duenas F.J."/>
            <person name="Serrano A."/>
            <person name="Henrissat B."/>
            <person name="Drula E."/>
            <person name="Hughes K.W."/>
            <person name="Mata J.L."/>
            <person name="Ishikawa N.K."/>
            <person name="Vargas-Isla R."/>
            <person name="Ushijima S."/>
            <person name="Smith C.A."/>
            <person name="Ahrendt S."/>
            <person name="Andreopoulos W."/>
            <person name="He G."/>
            <person name="Labutti K."/>
            <person name="Lipzen A."/>
            <person name="Ng V."/>
            <person name="Sandor L."/>
            <person name="Barry K."/>
            <person name="Martinez A.T."/>
            <person name="Xiao Y."/>
            <person name="Gibbons J.G."/>
            <person name="Terashima K."/>
            <person name="Hibbett D.S."/>
            <person name="Grigoriev I.V."/>
        </authorList>
    </citation>
    <scope>NUCLEOTIDE SEQUENCE</scope>
    <source>
        <strain evidence="3">TFB9207</strain>
    </source>
</reference>
<feature type="coiled-coil region" evidence="1">
    <location>
        <begin position="12"/>
        <end position="127"/>
    </location>
</feature>
<feature type="non-terminal residue" evidence="3">
    <location>
        <position position="245"/>
    </location>
</feature>
<sequence>MSLRRAPSLASLVSKGRRIAQLSRQVEGLQQQLKDAEVEMDELMNAESQRLQILEKDKTQLFKDKNGAELKAEQLQHQYTNSQAQLKELQRMASEVIQDKDKAEVKAEMLLARVAELEAHLREKQEEEVSSGSKPLEESKRIAGGDQIVQPEGTNVEGIPNVRDALPMQDGVGVSELPKDGTSSTDLASVCSQPSTLGDTHGIAMLESQEEQTTDASDSFLEVEVAPDRSTLIRMEDATAVPECE</sequence>
<gene>
    <name evidence="3" type="ORF">F5878DRAFT_648165</name>
</gene>